<feature type="transmembrane region" description="Helical" evidence="6">
    <location>
        <begin position="211"/>
        <end position="240"/>
    </location>
</feature>
<feature type="transmembrane region" description="Helical" evidence="6">
    <location>
        <begin position="140"/>
        <end position="159"/>
    </location>
</feature>
<dbReference type="SUPFAM" id="SSF161070">
    <property type="entry name" value="SNF-like"/>
    <property type="match status" value="1"/>
</dbReference>
<dbReference type="InterPro" id="IPR047218">
    <property type="entry name" value="YocR/YhdH-like"/>
</dbReference>
<dbReference type="GO" id="GO:0016020">
    <property type="term" value="C:membrane"/>
    <property type="evidence" value="ECO:0007669"/>
    <property type="project" value="UniProtKB-SubCell"/>
</dbReference>
<evidence type="ECO:0000256" key="2">
    <source>
        <dbReference type="ARBA" id="ARBA00022448"/>
    </source>
</evidence>
<accession>A0A381VZN7</accession>
<evidence type="ECO:0000313" key="7">
    <source>
        <dbReference type="EMBL" id="SVA45113.1"/>
    </source>
</evidence>
<dbReference type="PRINTS" id="PR00176">
    <property type="entry name" value="NANEUSMPORT"/>
</dbReference>
<feature type="transmembrane region" description="Helical" evidence="6">
    <location>
        <begin position="12"/>
        <end position="30"/>
    </location>
</feature>
<feature type="transmembrane region" description="Helical" evidence="6">
    <location>
        <begin position="252"/>
        <end position="276"/>
    </location>
</feature>
<evidence type="ECO:0000256" key="1">
    <source>
        <dbReference type="ARBA" id="ARBA00004141"/>
    </source>
</evidence>
<evidence type="ECO:0000256" key="6">
    <source>
        <dbReference type="SAM" id="Phobius"/>
    </source>
</evidence>
<dbReference type="PANTHER" id="PTHR42948">
    <property type="entry name" value="TRANSPORTER"/>
    <property type="match status" value="1"/>
</dbReference>
<comment type="subcellular location">
    <subcellularLocation>
        <location evidence="1">Membrane</location>
        <topology evidence="1">Multi-pass membrane protein</topology>
    </subcellularLocation>
</comment>
<dbReference type="Pfam" id="PF00209">
    <property type="entry name" value="SNF"/>
    <property type="match status" value="2"/>
</dbReference>
<proteinExistence type="predicted"/>
<evidence type="ECO:0000256" key="5">
    <source>
        <dbReference type="ARBA" id="ARBA00023136"/>
    </source>
</evidence>
<keyword evidence="4 6" id="KW-1133">Transmembrane helix</keyword>
<reference evidence="7" key="1">
    <citation type="submission" date="2018-05" db="EMBL/GenBank/DDBJ databases">
        <authorList>
            <person name="Lanie J.A."/>
            <person name="Ng W.-L."/>
            <person name="Kazmierczak K.M."/>
            <person name="Andrzejewski T.M."/>
            <person name="Davidsen T.M."/>
            <person name="Wayne K.J."/>
            <person name="Tettelin H."/>
            <person name="Glass J.I."/>
            <person name="Rusch D."/>
            <person name="Podicherti R."/>
            <person name="Tsui H.-C.T."/>
            <person name="Winkler M.E."/>
        </authorList>
    </citation>
    <scope>NUCLEOTIDE SEQUENCE</scope>
</reference>
<keyword evidence="2" id="KW-0813">Transport</keyword>
<dbReference type="InterPro" id="IPR000175">
    <property type="entry name" value="Na/ntran_symport"/>
</dbReference>
<organism evidence="7">
    <name type="scientific">marine metagenome</name>
    <dbReference type="NCBI Taxonomy" id="408172"/>
    <lineage>
        <taxon>unclassified sequences</taxon>
        <taxon>metagenomes</taxon>
        <taxon>ecological metagenomes</taxon>
    </lineage>
</organism>
<feature type="transmembrane region" description="Helical" evidence="6">
    <location>
        <begin position="36"/>
        <end position="59"/>
    </location>
</feature>
<dbReference type="NCBIfam" id="NF037979">
    <property type="entry name" value="Na_transp"/>
    <property type="match status" value="1"/>
</dbReference>
<dbReference type="AlphaFoldDB" id="A0A381VZN7"/>
<keyword evidence="5 6" id="KW-0472">Membrane</keyword>
<dbReference type="PANTHER" id="PTHR42948:SF1">
    <property type="entry name" value="TRANSPORTER"/>
    <property type="match status" value="1"/>
</dbReference>
<feature type="transmembrane region" description="Helical" evidence="6">
    <location>
        <begin position="371"/>
        <end position="391"/>
    </location>
</feature>
<feature type="transmembrane region" description="Helical" evidence="6">
    <location>
        <begin position="303"/>
        <end position="331"/>
    </location>
</feature>
<evidence type="ECO:0000256" key="3">
    <source>
        <dbReference type="ARBA" id="ARBA00022692"/>
    </source>
</evidence>
<protein>
    <recommendedName>
        <fullName evidence="8">Sodium-dependent transporter</fullName>
    </recommendedName>
</protein>
<dbReference type="InterPro" id="IPR037272">
    <property type="entry name" value="SNS_sf"/>
</dbReference>
<evidence type="ECO:0000256" key="4">
    <source>
        <dbReference type="ARBA" id="ARBA00022989"/>
    </source>
</evidence>
<feature type="transmembrane region" description="Helical" evidence="6">
    <location>
        <begin position="171"/>
        <end position="191"/>
    </location>
</feature>
<dbReference type="PROSITE" id="PS50267">
    <property type="entry name" value="NA_NEUROTRAN_SYMP_3"/>
    <property type="match status" value="1"/>
</dbReference>
<feature type="transmembrane region" description="Helical" evidence="6">
    <location>
        <begin position="417"/>
        <end position="438"/>
    </location>
</feature>
<dbReference type="CDD" id="cd10336">
    <property type="entry name" value="SLC6sbd_Tyt1-Like"/>
    <property type="match status" value="1"/>
</dbReference>
<sequence>MARETFTSHLGLIATMIGVAVGLGNVWRFPYMVGRFGGAAFVLVYLLLALVIGVPALMAEWSLGRHTRRGSVGAFEAAGLPGGRQLGWLFFLAVTAATGYYSTAIGWVIYHALGQSAALFGSEFDPSGILPPERGFSGSALGLQLMFTSLVILGCVVVLQRGLRSGIERVSSVITPLLFVILLVLVVRGLTLPNAAAGVSWFFLKFEFGDLSAAVVLAALGQVVFSLALGGTFMVVYGSYLDDNESLRASAVWTVLGDTAAGLLAGLAIFPAVFALGLEPGTGPGLIFETLPRVFDQMPAGHVFGLLFFSALAGAAYLSAVAAFEVLVVGLTDNTDLGRQPATWWIAGVVLLSALPPMINLRIFIPWDLTFGTGFQTFGALVAALTVGWALNRANALRQLSEEPVTETNRSDSTHFLYLWIRFVVPSAIMAVGTWWLLTEVLGVVGAP</sequence>
<feature type="transmembrane region" description="Helical" evidence="6">
    <location>
        <begin position="343"/>
        <end position="365"/>
    </location>
</feature>
<name>A0A381VZN7_9ZZZZ</name>
<feature type="transmembrane region" description="Helical" evidence="6">
    <location>
        <begin position="88"/>
        <end position="110"/>
    </location>
</feature>
<gene>
    <name evidence="7" type="ORF">METZ01_LOCUS97967</name>
</gene>
<evidence type="ECO:0008006" key="8">
    <source>
        <dbReference type="Google" id="ProtNLM"/>
    </source>
</evidence>
<keyword evidence="3 6" id="KW-0812">Transmembrane</keyword>
<dbReference type="EMBL" id="UINC01010113">
    <property type="protein sequence ID" value="SVA45113.1"/>
    <property type="molecule type" value="Genomic_DNA"/>
</dbReference>